<dbReference type="SUPFAM" id="SSF52172">
    <property type="entry name" value="CheY-like"/>
    <property type="match status" value="1"/>
</dbReference>
<feature type="modified residue" description="4-aspartylphosphate" evidence="6">
    <location>
        <position position="51"/>
    </location>
</feature>
<organism evidence="10">
    <name type="scientific">uncultured Sulfurovum sp</name>
    <dbReference type="NCBI Taxonomy" id="269237"/>
    <lineage>
        <taxon>Bacteria</taxon>
        <taxon>Pseudomonadati</taxon>
        <taxon>Campylobacterota</taxon>
        <taxon>Epsilonproteobacteria</taxon>
        <taxon>Campylobacterales</taxon>
        <taxon>Sulfurovaceae</taxon>
        <taxon>Sulfurovum</taxon>
        <taxon>environmental samples</taxon>
    </lineage>
</organism>
<evidence type="ECO:0000259" key="8">
    <source>
        <dbReference type="PROSITE" id="PS50110"/>
    </source>
</evidence>
<evidence type="ECO:0000313" key="10">
    <source>
        <dbReference type="EMBL" id="CAA6802227.1"/>
    </source>
</evidence>
<evidence type="ECO:0000256" key="5">
    <source>
        <dbReference type="ARBA" id="ARBA00023163"/>
    </source>
</evidence>
<dbReference type="GO" id="GO:0000976">
    <property type="term" value="F:transcription cis-regulatory region binding"/>
    <property type="evidence" value="ECO:0007669"/>
    <property type="project" value="TreeGrafter"/>
</dbReference>
<proteinExistence type="predicted"/>
<dbReference type="GO" id="GO:0006355">
    <property type="term" value="P:regulation of DNA-templated transcription"/>
    <property type="evidence" value="ECO:0007669"/>
    <property type="project" value="InterPro"/>
</dbReference>
<keyword evidence="1 6" id="KW-0597">Phosphoprotein</keyword>
<keyword evidence="2" id="KW-0902">Two-component regulatory system</keyword>
<reference evidence="10" key="1">
    <citation type="submission" date="2020-01" db="EMBL/GenBank/DDBJ databases">
        <authorList>
            <person name="Meier V. D."/>
            <person name="Meier V D."/>
        </authorList>
    </citation>
    <scope>NUCLEOTIDE SEQUENCE</scope>
    <source>
        <strain evidence="10">HLG_WM_MAG_01</strain>
    </source>
</reference>
<evidence type="ECO:0000259" key="9">
    <source>
        <dbReference type="PROSITE" id="PS51755"/>
    </source>
</evidence>
<dbReference type="InterPro" id="IPR001789">
    <property type="entry name" value="Sig_transdc_resp-reg_receiver"/>
</dbReference>
<keyword evidence="5" id="KW-0804">Transcription</keyword>
<evidence type="ECO:0000256" key="1">
    <source>
        <dbReference type="ARBA" id="ARBA00022553"/>
    </source>
</evidence>
<keyword evidence="3" id="KW-0805">Transcription regulation</keyword>
<dbReference type="SMART" id="SM00862">
    <property type="entry name" value="Trans_reg_C"/>
    <property type="match status" value="1"/>
</dbReference>
<dbReference type="AlphaFoldDB" id="A0A6S6SA21"/>
<accession>A0A6S6SA21</accession>
<evidence type="ECO:0000256" key="7">
    <source>
        <dbReference type="PROSITE-ProRule" id="PRU01091"/>
    </source>
</evidence>
<evidence type="ECO:0000256" key="2">
    <source>
        <dbReference type="ARBA" id="ARBA00023012"/>
    </source>
</evidence>
<dbReference type="InterPro" id="IPR039420">
    <property type="entry name" value="WalR-like"/>
</dbReference>
<dbReference type="Gene3D" id="1.10.10.10">
    <property type="entry name" value="Winged helix-like DNA-binding domain superfamily/Winged helix DNA-binding domain"/>
    <property type="match status" value="1"/>
</dbReference>
<feature type="domain" description="Response regulatory" evidence="8">
    <location>
        <begin position="2"/>
        <end position="116"/>
    </location>
</feature>
<dbReference type="Gene3D" id="3.40.50.2300">
    <property type="match status" value="1"/>
</dbReference>
<dbReference type="GO" id="GO:0000156">
    <property type="term" value="F:phosphorelay response regulator activity"/>
    <property type="evidence" value="ECO:0007669"/>
    <property type="project" value="TreeGrafter"/>
</dbReference>
<dbReference type="SMART" id="SM00448">
    <property type="entry name" value="REC"/>
    <property type="match status" value="1"/>
</dbReference>
<dbReference type="Pfam" id="PF00486">
    <property type="entry name" value="Trans_reg_C"/>
    <property type="match status" value="1"/>
</dbReference>
<dbReference type="PANTHER" id="PTHR48111:SF21">
    <property type="entry name" value="DNA-BINDING DUAL MASTER TRANSCRIPTIONAL REGULATOR RPAA"/>
    <property type="match status" value="1"/>
</dbReference>
<dbReference type="PROSITE" id="PS51755">
    <property type="entry name" value="OMPR_PHOB"/>
    <property type="match status" value="1"/>
</dbReference>
<evidence type="ECO:0000256" key="3">
    <source>
        <dbReference type="ARBA" id="ARBA00023015"/>
    </source>
</evidence>
<gene>
    <name evidence="10" type="ORF">HELGO_WM2550</name>
</gene>
<dbReference type="InterPro" id="IPR011006">
    <property type="entry name" value="CheY-like_superfamily"/>
</dbReference>
<evidence type="ECO:0000256" key="6">
    <source>
        <dbReference type="PROSITE-ProRule" id="PRU00169"/>
    </source>
</evidence>
<keyword evidence="4 7" id="KW-0238">DNA-binding</keyword>
<feature type="domain" description="OmpR/PhoB-type" evidence="9">
    <location>
        <begin position="122"/>
        <end position="216"/>
    </location>
</feature>
<dbReference type="PANTHER" id="PTHR48111">
    <property type="entry name" value="REGULATOR OF RPOS"/>
    <property type="match status" value="1"/>
</dbReference>
<protein>
    <submittedName>
        <fullName evidence="10">Two-component system response regulator</fullName>
    </submittedName>
</protein>
<name>A0A6S6SA21_9BACT</name>
<dbReference type="CDD" id="cd00383">
    <property type="entry name" value="trans_reg_C"/>
    <property type="match status" value="1"/>
</dbReference>
<dbReference type="InterPro" id="IPR036388">
    <property type="entry name" value="WH-like_DNA-bd_sf"/>
</dbReference>
<dbReference type="GO" id="GO:0032993">
    <property type="term" value="C:protein-DNA complex"/>
    <property type="evidence" value="ECO:0007669"/>
    <property type="project" value="TreeGrafter"/>
</dbReference>
<sequence length="219" mass="25383">MKILLLEDDIILQEIMSEFLQEEGYDVEAYFDGEKALDAIASRTFDMLLLDVNVPNINGFEILSYLREIGNTTPAIYITSLSGISDLKKGFAIGADDYLKKPFELEELDARIQRIVKVHRLQDEIEFDGIKFIPKAHQLLSGNTLIEMRQKEAQVLEYFVRNSGKIISCDEIIENIWEDDNVPTHATIRTYIKNLRKMFDKDYFDNIKGEGYRFNIVRT</sequence>
<dbReference type="PROSITE" id="PS50110">
    <property type="entry name" value="RESPONSE_REGULATORY"/>
    <property type="match status" value="1"/>
</dbReference>
<evidence type="ECO:0000256" key="4">
    <source>
        <dbReference type="ARBA" id="ARBA00023125"/>
    </source>
</evidence>
<dbReference type="Pfam" id="PF00072">
    <property type="entry name" value="Response_reg"/>
    <property type="match status" value="1"/>
</dbReference>
<feature type="DNA-binding region" description="OmpR/PhoB-type" evidence="7">
    <location>
        <begin position="122"/>
        <end position="216"/>
    </location>
</feature>
<dbReference type="EMBL" id="CACVAS010000020">
    <property type="protein sequence ID" value="CAA6802227.1"/>
    <property type="molecule type" value="Genomic_DNA"/>
</dbReference>
<dbReference type="InterPro" id="IPR001867">
    <property type="entry name" value="OmpR/PhoB-type_DNA-bd"/>
</dbReference>
<dbReference type="GO" id="GO:0005829">
    <property type="term" value="C:cytosol"/>
    <property type="evidence" value="ECO:0007669"/>
    <property type="project" value="TreeGrafter"/>
</dbReference>